<accession>A0A0R2X8D8</accession>
<gene>
    <name evidence="2" type="ORF">ABS32_04135</name>
</gene>
<feature type="region of interest" description="Disordered" evidence="1">
    <location>
        <begin position="179"/>
        <end position="316"/>
    </location>
</feature>
<proteinExistence type="predicted"/>
<evidence type="ECO:0000313" key="2">
    <source>
        <dbReference type="EMBL" id="KRP32325.1"/>
    </source>
</evidence>
<evidence type="ECO:0000313" key="3">
    <source>
        <dbReference type="Proteomes" id="UP000051557"/>
    </source>
</evidence>
<sequence>MGGGGRRGREFIFIPAGEGQKVEKEEIAEDEEEGLIHQRCVGQSLTVRVLLLFGGNQKALFEGAHVKDFDDGHAGDAKEVGGVGGEQAGLNQADNLEDEGGGGAGDPHVEAGIEEVVLIFQKAEFELSVAGAVFDLAHSADANSVHGDLQTKKNGQGDEVGGVHSVSFRRLIFSGEGGFGQTQSIAGEGAGMKPGRFEGGPEKEREKSGLQEAWGEPPRTGALRERVRQPTPEGENEKPGADQKKEGAKKKQRFFPAQKSGEEIRGKRKLGGEDGGVALDEELDCSAAEGDGRGEVGPWAGGVLGKESEAFNRACP</sequence>
<dbReference type="EMBL" id="LIDM01000132">
    <property type="protein sequence ID" value="KRP32325.1"/>
    <property type="molecule type" value="Genomic_DNA"/>
</dbReference>
<comment type="caution">
    <text evidence="2">The sequence shown here is derived from an EMBL/GenBank/DDBJ whole genome shotgun (WGS) entry which is preliminary data.</text>
</comment>
<dbReference type="Proteomes" id="UP000051557">
    <property type="component" value="Unassembled WGS sequence"/>
</dbReference>
<feature type="compositionally biased region" description="Basic and acidic residues" evidence="1">
    <location>
        <begin position="235"/>
        <end position="246"/>
    </location>
</feature>
<evidence type="ECO:0000256" key="1">
    <source>
        <dbReference type="SAM" id="MobiDB-lite"/>
    </source>
</evidence>
<reference evidence="2 3" key="1">
    <citation type="submission" date="2015-10" db="EMBL/GenBank/DDBJ databases">
        <title>Metagenome-Assembled Genomes uncover a global brackish microbiome.</title>
        <authorList>
            <person name="Hugerth L.W."/>
            <person name="Larsson J."/>
            <person name="Alneberg J."/>
            <person name="Lindh M.V."/>
            <person name="Legrand C."/>
            <person name="Pinhassi J."/>
            <person name="Andersson A.F."/>
        </authorList>
    </citation>
    <scope>NUCLEOTIDE SEQUENCE [LARGE SCALE GENOMIC DNA]</scope>
    <source>
        <strain evidence="2">BACL9 MAG-120820-bin42</strain>
    </source>
</reference>
<name>A0A0R2X8D8_9BACT</name>
<organism evidence="2 3">
    <name type="scientific">Verrucomicrobia subdivision 6 bacterium BACL9 MAG-120820-bin42</name>
    <dbReference type="NCBI Taxonomy" id="1655634"/>
    <lineage>
        <taxon>Bacteria</taxon>
        <taxon>Pseudomonadati</taxon>
        <taxon>Verrucomicrobiota</taxon>
        <taxon>Verrucomicrobiia</taxon>
        <taxon>Verrucomicrobiales</taxon>
        <taxon>Verrucomicrobia subdivision 6</taxon>
    </lineage>
</organism>
<feature type="compositionally biased region" description="Basic and acidic residues" evidence="1">
    <location>
        <begin position="195"/>
        <end position="209"/>
    </location>
</feature>
<dbReference type="AlphaFoldDB" id="A0A0R2X8D8"/>
<feature type="region of interest" description="Disordered" evidence="1">
    <location>
        <begin position="77"/>
        <end position="106"/>
    </location>
</feature>
<protein>
    <submittedName>
        <fullName evidence="2">Uncharacterized protein</fullName>
    </submittedName>
</protein>